<dbReference type="Proteomes" id="UP000078476">
    <property type="component" value="Unassembled WGS sequence"/>
</dbReference>
<comment type="caution">
    <text evidence="1">The sequence shown here is derived from an EMBL/GenBank/DDBJ whole genome shotgun (WGS) entry which is preliminary data.</text>
</comment>
<evidence type="ECO:0000313" key="1">
    <source>
        <dbReference type="EMBL" id="OAI20661.1"/>
    </source>
</evidence>
<accession>A0A177NRZ6</accession>
<sequence>MAMHVTDVETLENYELKLTFNNGVTGVVDLSNALWGEMFEPLSDPLLFRQIRLDPELGTVSWPNGADLAPEFLYDLIQPISNMDQ</sequence>
<dbReference type="Pfam" id="PF10387">
    <property type="entry name" value="DUF2442"/>
    <property type="match status" value="1"/>
</dbReference>
<dbReference type="SUPFAM" id="SSF143880">
    <property type="entry name" value="NE0471 N-terminal domain-like"/>
    <property type="match status" value="1"/>
</dbReference>
<dbReference type="RefSeq" id="WP_066977486.1">
    <property type="nucleotide sequence ID" value="NZ_LUUI01000033.1"/>
</dbReference>
<organism evidence="1 2">
    <name type="scientific">Methylomonas lenta</name>
    <dbReference type="NCBI Taxonomy" id="980561"/>
    <lineage>
        <taxon>Bacteria</taxon>
        <taxon>Pseudomonadati</taxon>
        <taxon>Pseudomonadota</taxon>
        <taxon>Gammaproteobacteria</taxon>
        <taxon>Methylococcales</taxon>
        <taxon>Methylococcaceae</taxon>
        <taxon>Methylomonas</taxon>
    </lineage>
</organism>
<protein>
    <recommendedName>
        <fullName evidence="3">Molybdopterin-guanine dinucleotide biosynthesis protein A</fullName>
    </recommendedName>
</protein>
<evidence type="ECO:0000313" key="2">
    <source>
        <dbReference type="Proteomes" id="UP000078476"/>
    </source>
</evidence>
<evidence type="ECO:0008006" key="3">
    <source>
        <dbReference type="Google" id="ProtNLM"/>
    </source>
</evidence>
<reference evidence="1 2" key="1">
    <citation type="submission" date="2016-03" db="EMBL/GenBank/DDBJ databases">
        <authorList>
            <person name="Ploux O."/>
        </authorList>
    </citation>
    <scope>NUCLEOTIDE SEQUENCE [LARGE SCALE GENOMIC DNA]</scope>
    <source>
        <strain evidence="1 2">R-45370</strain>
    </source>
</reference>
<dbReference type="AlphaFoldDB" id="A0A177NRZ6"/>
<dbReference type="OrthoDB" id="9803723at2"/>
<proteinExistence type="predicted"/>
<dbReference type="STRING" id="980561.A1359_02815"/>
<keyword evidence="2" id="KW-1185">Reference proteome</keyword>
<dbReference type="InterPro" id="IPR036782">
    <property type="entry name" value="NE0471-like_N"/>
</dbReference>
<gene>
    <name evidence="1" type="ORF">A1359_02815</name>
</gene>
<dbReference type="InterPro" id="IPR018841">
    <property type="entry name" value="DUF2442"/>
</dbReference>
<dbReference type="Gene3D" id="3.30.2020.10">
    <property type="entry name" value="NE0471-like N-terminal domain"/>
    <property type="match status" value="1"/>
</dbReference>
<name>A0A177NRZ6_9GAMM</name>
<dbReference type="EMBL" id="LUUI01000033">
    <property type="protein sequence ID" value="OAI20661.1"/>
    <property type="molecule type" value="Genomic_DNA"/>
</dbReference>